<dbReference type="InterPro" id="IPR001828">
    <property type="entry name" value="ANF_lig-bd_rcpt"/>
</dbReference>
<dbReference type="Gene3D" id="2.10.50.30">
    <property type="entry name" value="GPCR, family 3, nine cysteines domain"/>
    <property type="match status" value="1"/>
</dbReference>
<evidence type="ECO:0000256" key="5">
    <source>
        <dbReference type="ARBA" id="ARBA00022989"/>
    </source>
</evidence>
<dbReference type="PROSITE" id="PS50259">
    <property type="entry name" value="G_PROTEIN_RECEP_F3_4"/>
    <property type="match status" value="1"/>
</dbReference>
<evidence type="ECO:0000313" key="15">
    <source>
        <dbReference type="Proteomes" id="UP000515158"/>
    </source>
</evidence>
<sequence>MKLAAVVEGDLVLGGLMMVHERHDRISCGPIMPQGGIQALEAMLYTLDRINADQTILPGIKLGAHILDDCDKDTHGLEMAVDFIKDQQDLLGTNDVNGVHSENHTHGGGAAGGGLHWPVKKEAVVEGDLVLGGLMMVHEREDSVVCGPIMPQGGVQALEAMLYTLDVINGDPDLLPGITLGAHILDDCDKDTYGLEMAVDFIKGSISNIDDAEYQCNKTVRKVISGVVGAASSVTSIQVANLLRLFRIPQVSFFSTSPELSNKQRFEFFSRTIPSDHYQVKAMVEMVQKFHWSYVSIIYEESNYGIKAFEELEDLLKERNVCIAVKEKLVKDSGVAGDKAYDEIVQKLLTKSRARGCIIFGSDQEVAGVMRAVRRAGASDTFSWIGSDGWSARALVSDGNEREVEGTLSVQPQAHPVKGFEEYFLNLSPDNNKRNPWFVEFWEDHFHCRFPNSSLTPYNGHYNRSCSAKEKLTRENTVFENQLQFVSDAVMAFAHALNEMHKQLCSGRGLCDAMKPIDGSRLLRSLRRVNFTGLSGDQFKFDSQGDGPARYNIIHFKQVAPKVYRWVPVGEYSEGNLRLDMSAVQFKMESPPVPESVCSLPCDQGQAKKYVEGDICCWHCFNCTQYQIRAPLDETLCQMCQMGTVPDANKTHCQEIPEVFLRPDSGWAIGAMSFSSCGILLTLFVGGVFLRHHETPVVRAAGRELSYVLLTGIMLCYCVTFALVLRPTNVVCGVQRFGAGFCFTVVYAALLTKTNRIARIFKAGTRTAKRPSFISPKSQLLICFFLVTVQVLVNVVWIMVKPPMAMHHHPTREDNHLVCKSHIDASYMIAFGYPILLIVVCTIYAVLTRKIPEAFSESKYIGFTMYTTCVIWLAFVPLYFGTGNHVPLRITSMSVTISLSASVTLACLFSPKLYIILIHPERNVRQSMMPAMRYSTVKSSAATVTGNHASNSLHPGVHPSTYLNTITALDRHHCPRVDCGTQSQGLPLEDRSTQTSLQSLCPLRGSEAANTAPCSADAPFPYPYQNGEAVAVSLPDGATPASAPPLRRGSGSPRDPGGGPILGPVNGDVPRSASPFSRTRSYNSALLKSRRRTSGPAPWQQPSNGTPRHRSDILPALATLTPACTCVSACACVSACGATPRSPCASSFPSSVASSPTSSALALDDVDADAPLSGRPSSLEAVAGSPGTPGDTPVGTPVGTPTSLTSAPSTRGSRGSGASFSSCKEEASWLFLIGLTMALKMSTQLAFEYV</sequence>
<dbReference type="GO" id="GO:0005886">
    <property type="term" value="C:plasma membrane"/>
    <property type="evidence" value="ECO:0007669"/>
    <property type="project" value="UniProtKB-SubCell"/>
</dbReference>
<accession>A0A6P8ZSR3</accession>
<keyword evidence="5 13" id="KW-1133">Transmembrane helix</keyword>
<evidence type="ECO:0000313" key="16">
    <source>
        <dbReference type="RefSeq" id="XP_034248278.1"/>
    </source>
</evidence>
<evidence type="ECO:0000256" key="6">
    <source>
        <dbReference type="ARBA" id="ARBA00023040"/>
    </source>
</evidence>
<feature type="domain" description="G-protein coupled receptors family 3 profile" evidence="14">
    <location>
        <begin position="667"/>
        <end position="932"/>
    </location>
</feature>
<dbReference type="Pfam" id="PF01094">
    <property type="entry name" value="ANF_receptor"/>
    <property type="match status" value="2"/>
</dbReference>
<dbReference type="GeneID" id="117649518"/>
<feature type="transmembrane region" description="Helical" evidence="13">
    <location>
        <begin position="860"/>
        <end position="880"/>
    </location>
</feature>
<keyword evidence="9" id="KW-0325">Glycoprotein</keyword>
<gene>
    <name evidence="16" type="primary">LOC117649518</name>
</gene>
<evidence type="ECO:0000256" key="3">
    <source>
        <dbReference type="ARBA" id="ARBA00022475"/>
    </source>
</evidence>
<dbReference type="InterPro" id="IPR000337">
    <property type="entry name" value="GPCR_3"/>
</dbReference>
<evidence type="ECO:0000256" key="10">
    <source>
        <dbReference type="ARBA" id="ARBA00023224"/>
    </source>
</evidence>
<evidence type="ECO:0000256" key="11">
    <source>
        <dbReference type="ARBA" id="ARBA00054813"/>
    </source>
</evidence>
<keyword evidence="8" id="KW-0675">Receptor</keyword>
<keyword evidence="7 13" id="KW-0472">Membrane</keyword>
<dbReference type="FunFam" id="2.10.50.30:FF:000001">
    <property type="entry name" value="metabotropic glutamate receptor 1"/>
    <property type="match status" value="1"/>
</dbReference>
<dbReference type="FunFam" id="3.40.50.2300:FF:000145">
    <property type="entry name" value="Glutamate receptor, metabotropic"/>
    <property type="match status" value="1"/>
</dbReference>
<evidence type="ECO:0000256" key="2">
    <source>
        <dbReference type="ARBA" id="ARBA00007242"/>
    </source>
</evidence>
<dbReference type="RefSeq" id="XP_034248278.1">
    <property type="nucleotide sequence ID" value="XM_034392387.1"/>
</dbReference>
<dbReference type="InParanoid" id="A0A6P8ZSR3"/>
<evidence type="ECO:0000256" key="13">
    <source>
        <dbReference type="SAM" id="Phobius"/>
    </source>
</evidence>
<dbReference type="FunCoup" id="A0A6P8ZSR3">
    <property type="interactions" value="51"/>
</dbReference>
<evidence type="ECO:0000256" key="9">
    <source>
        <dbReference type="ARBA" id="ARBA00023180"/>
    </source>
</evidence>
<dbReference type="PRINTS" id="PR00593">
    <property type="entry name" value="MTABOTROPICR"/>
</dbReference>
<dbReference type="InterPro" id="IPR011500">
    <property type="entry name" value="GPCR_3_9-Cys_dom"/>
</dbReference>
<organism evidence="16">
    <name type="scientific">Thrips palmi</name>
    <name type="common">Melon thrips</name>
    <dbReference type="NCBI Taxonomy" id="161013"/>
    <lineage>
        <taxon>Eukaryota</taxon>
        <taxon>Metazoa</taxon>
        <taxon>Ecdysozoa</taxon>
        <taxon>Arthropoda</taxon>
        <taxon>Hexapoda</taxon>
        <taxon>Insecta</taxon>
        <taxon>Pterygota</taxon>
        <taxon>Neoptera</taxon>
        <taxon>Paraneoptera</taxon>
        <taxon>Thysanoptera</taxon>
        <taxon>Terebrantia</taxon>
        <taxon>Thripoidea</taxon>
        <taxon>Thripidae</taxon>
        <taxon>Thrips</taxon>
    </lineage>
</organism>
<feature type="compositionally biased region" description="Low complexity" evidence="12">
    <location>
        <begin position="1184"/>
        <end position="1220"/>
    </location>
</feature>
<comment type="subcellular location">
    <subcellularLocation>
        <location evidence="1">Cell membrane</location>
        <topology evidence="1">Multi-pass membrane protein</topology>
    </subcellularLocation>
</comment>
<dbReference type="InterPro" id="IPR017978">
    <property type="entry name" value="GPCR_3_C"/>
</dbReference>
<dbReference type="Proteomes" id="UP000515158">
    <property type="component" value="Unplaced"/>
</dbReference>
<dbReference type="FunFam" id="3.40.50.2300:FF:000681">
    <property type="entry name" value="Metabotropic glutamate receptor-like Protein"/>
    <property type="match status" value="1"/>
</dbReference>
<dbReference type="Pfam" id="PF07562">
    <property type="entry name" value="NCD3G"/>
    <property type="match status" value="1"/>
</dbReference>
<dbReference type="CDD" id="cd15045">
    <property type="entry name" value="7tmC_mGluRs"/>
    <property type="match status" value="1"/>
</dbReference>
<comment type="similarity">
    <text evidence="2">Belongs to the G-protein coupled receptor 3 family.</text>
</comment>
<feature type="transmembrane region" description="Helical" evidence="13">
    <location>
        <begin position="737"/>
        <end position="758"/>
    </location>
</feature>
<dbReference type="InterPro" id="IPR028082">
    <property type="entry name" value="Peripla_BP_I"/>
</dbReference>
<dbReference type="PANTHER" id="PTHR24060">
    <property type="entry name" value="METABOTROPIC GLUTAMATE RECEPTOR"/>
    <property type="match status" value="1"/>
</dbReference>
<protein>
    <submittedName>
        <fullName evidence="16">Metabotropic glutamate receptor 2-like</fullName>
    </submittedName>
</protein>
<dbReference type="GO" id="GO:0004930">
    <property type="term" value="F:G protein-coupled receptor activity"/>
    <property type="evidence" value="ECO:0007669"/>
    <property type="project" value="UniProtKB-KW"/>
</dbReference>
<feature type="region of interest" description="Disordered" evidence="12">
    <location>
        <begin position="1034"/>
        <end position="1111"/>
    </location>
</feature>
<feature type="compositionally biased region" description="Polar residues" evidence="12">
    <location>
        <begin position="1074"/>
        <end position="1086"/>
    </location>
</feature>
<feature type="transmembrane region" description="Helical" evidence="13">
    <location>
        <begin position="705"/>
        <end position="725"/>
    </location>
</feature>
<comment type="function">
    <text evidence="11">G-protein coupled receptor for glutamate. Ligand binding causes a conformation change that triggers signaling via guanine nucleotide-binding proteins (G proteins) and modulates the activity of down-stream effectors.</text>
</comment>
<evidence type="ECO:0000256" key="4">
    <source>
        <dbReference type="ARBA" id="ARBA00022692"/>
    </source>
</evidence>
<evidence type="ECO:0000256" key="1">
    <source>
        <dbReference type="ARBA" id="ARBA00004651"/>
    </source>
</evidence>
<dbReference type="CDD" id="cd06362">
    <property type="entry name" value="PBP1_mGluR"/>
    <property type="match status" value="1"/>
</dbReference>
<keyword evidence="4 13" id="KW-0812">Transmembrane</keyword>
<dbReference type="InterPro" id="IPR038550">
    <property type="entry name" value="GPCR_3_9-Cys_sf"/>
</dbReference>
<reference evidence="16" key="1">
    <citation type="submission" date="2025-08" db="UniProtKB">
        <authorList>
            <consortium name="RefSeq"/>
        </authorList>
    </citation>
    <scope>IDENTIFICATION</scope>
    <source>
        <tissue evidence="16">Total insect</tissue>
    </source>
</reference>
<feature type="transmembrane region" description="Helical" evidence="13">
    <location>
        <begin position="825"/>
        <end position="848"/>
    </location>
</feature>
<dbReference type="PRINTS" id="PR00248">
    <property type="entry name" value="GPCRMGR"/>
</dbReference>
<feature type="compositionally biased region" description="Low complexity" evidence="12">
    <location>
        <begin position="1044"/>
        <end position="1055"/>
    </location>
</feature>
<feature type="transmembrane region" description="Helical" evidence="13">
    <location>
        <begin position="779"/>
        <end position="800"/>
    </location>
</feature>
<dbReference type="AlphaFoldDB" id="A0A6P8ZSR3"/>
<dbReference type="InterPro" id="IPR000162">
    <property type="entry name" value="GPCR_3_mtglu_rcpt"/>
</dbReference>
<feature type="transmembrane region" description="Helical" evidence="13">
    <location>
        <begin position="667"/>
        <end position="690"/>
    </location>
</feature>
<dbReference type="Pfam" id="PF00003">
    <property type="entry name" value="7tm_3"/>
    <property type="match status" value="1"/>
</dbReference>
<evidence type="ECO:0000256" key="7">
    <source>
        <dbReference type="ARBA" id="ARBA00023136"/>
    </source>
</evidence>
<evidence type="ECO:0000256" key="8">
    <source>
        <dbReference type="ARBA" id="ARBA00023170"/>
    </source>
</evidence>
<feature type="transmembrane region" description="Helical" evidence="13">
    <location>
        <begin position="892"/>
        <end position="918"/>
    </location>
</feature>
<dbReference type="KEGG" id="tpal:117649518"/>
<keyword evidence="3" id="KW-1003">Cell membrane</keyword>
<dbReference type="Gene3D" id="3.40.50.2300">
    <property type="match status" value="3"/>
</dbReference>
<feature type="region of interest" description="Disordered" evidence="12">
    <location>
        <begin position="1168"/>
        <end position="1220"/>
    </location>
</feature>
<keyword evidence="15" id="KW-1185">Reference proteome</keyword>
<evidence type="ECO:0000256" key="12">
    <source>
        <dbReference type="SAM" id="MobiDB-lite"/>
    </source>
</evidence>
<dbReference type="OrthoDB" id="425344at2759"/>
<keyword evidence="10" id="KW-0807">Transducer</keyword>
<name>A0A6P8ZSR3_THRPL</name>
<dbReference type="SUPFAM" id="SSF53822">
    <property type="entry name" value="Periplasmic binding protein-like I"/>
    <property type="match status" value="2"/>
</dbReference>
<dbReference type="InterPro" id="IPR050726">
    <property type="entry name" value="mGluR"/>
</dbReference>
<evidence type="ECO:0000259" key="14">
    <source>
        <dbReference type="PROSITE" id="PS50259"/>
    </source>
</evidence>
<proteinExistence type="inferred from homology"/>
<keyword evidence="6" id="KW-0297">G-protein coupled receptor</keyword>